<accession>S8EGR3</accession>
<dbReference type="AlphaFoldDB" id="S8EGR3"/>
<evidence type="ECO:0000313" key="1">
    <source>
        <dbReference type="EMBL" id="EPT02414.1"/>
    </source>
</evidence>
<sequence>MPADIVREICLCLHPRDLLSLCRTVKFFHGILMYKDFAPVWRDCLKRVDGLPQCPPGLIEPAYVSLVFSPNCTGCGERKATAVYWVWFARLCAACKKSNVVSDEEVAEFLTDTQWESFEDIGADGDEEDKVLVQASVSGCKRPCYLKPDLLQVLAAFRQATDTHKFRHERWRLVRQRNKFASACQKWQKKEEENQKATLEALRLDQIVERLCALGWSAEIDYLREQDLQALKNFGSVSLPKKLTKNAWDKMRAEVVEYMANVRTERLQREYQMLLERRYAVLADAGNELLDRQFAKRPELIAYGLNTADLALQDEFRAIMCRPSDVEIAKSDFLALDNRMDTIVERWTRHIEKHLRKRVVKAALVSPRAAGIDPLNLALTIFKFGKYDEYCNLFPFFTASFDCSLRTAPPDLQGRVLSPYEKFIFGKDPKHGPFRDTGFAKTRVVKPRADTLAIIRMAGQDPDTVTAAEMDALDLRWVDRYDDVYHWRDAVAASSVENRTPGGWRLATPEESVKAKEIEIDHLQDSDLEHLHIE</sequence>
<gene>
    <name evidence="1" type="ORF">FOMPIDRAFT_1047776</name>
</gene>
<dbReference type="InParanoid" id="S8EGR3"/>
<protein>
    <recommendedName>
        <fullName evidence="3">F-box domain-containing protein</fullName>
    </recommendedName>
</protein>
<name>S8EGR3_FOMSC</name>
<keyword evidence="2" id="KW-1185">Reference proteome</keyword>
<dbReference type="EMBL" id="KE504135">
    <property type="protein sequence ID" value="EPT02414.1"/>
    <property type="molecule type" value="Genomic_DNA"/>
</dbReference>
<proteinExistence type="predicted"/>
<dbReference type="OrthoDB" id="2745177at2759"/>
<reference evidence="1 2" key="1">
    <citation type="journal article" date="2012" name="Science">
        <title>The Paleozoic origin of enzymatic lignin decomposition reconstructed from 31 fungal genomes.</title>
        <authorList>
            <person name="Floudas D."/>
            <person name="Binder M."/>
            <person name="Riley R."/>
            <person name="Barry K."/>
            <person name="Blanchette R.A."/>
            <person name="Henrissat B."/>
            <person name="Martinez A.T."/>
            <person name="Otillar R."/>
            <person name="Spatafora J.W."/>
            <person name="Yadav J.S."/>
            <person name="Aerts A."/>
            <person name="Benoit I."/>
            <person name="Boyd A."/>
            <person name="Carlson A."/>
            <person name="Copeland A."/>
            <person name="Coutinho P.M."/>
            <person name="de Vries R.P."/>
            <person name="Ferreira P."/>
            <person name="Findley K."/>
            <person name="Foster B."/>
            <person name="Gaskell J."/>
            <person name="Glotzer D."/>
            <person name="Gorecki P."/>
            <person name="Heitman J."/>
            <person name="Hesse C."/>
            <person name="Hori C."/>
            <person name="Igarashi K."/>
            <person name="Jurgens J.A."/>
            <person name="Kallen N."/>
            <person name="Kersten P."/>
            <person name="Kohler A."/>
            <person name="Kuees U."/>
            <person name="Kumar T.K.A."/>
            <person name="Kuo A."/>
            <person name="LaButti K."/>
            <person name="Larrondo L.F."/>
            <person name="Lindquist E."/>
            <person name="Ling A."/>
            <person name="Lombard V."/>
            <person name="Lucas S."/>
            <person name="Lundell T."/>
            <person name="Martin R."/>
            <person name="McLaughlin D.J."/>
            <person name="Morgenstern I."/>
            <person name="Morin E."/>
            <person name="Murat C."/>
            <person name="Nagy L.G."/>
            <person name="Nolan M."/>
            <person name="Ohm R.A."/>
            <person name="Patyshakuliyeva A."/>
            <person name="Rokas A."/>
            <person name="Ruiz-Duenas F.J."/>
            <person name="Sabat G."/>
            <person name="Salamov A."/>
            <person name="Samejima M."/>
            <person name="Schmutz J."/>
            <person name="Slot J.C."/>
            <person name="St John F."/>
            <person name="Stenlid J."/>
            <person name="Sun H."/>
            <person name="Sun S."/>
            <person name="Syed K."/>
            <person name="Tsang A."/>
            <person name="Wiebenga A."/>
            <person name="Young D."/>
            <person name="Pisabarro A."/>
            <person name="Eastwood D.C."/>
            <person name="Martin F."/>
            <person name="Cullen D."/>
            <person name="Grigoriev I.V."/>
            <person name="Hibbett D.S."/>
        </authorList>
    </citation>
    <scope>NUCLEOTIDE SEQUENCE</scope>
    <source>
        <strain evidence="2">FP-58527</strain>
    </source>
</reference>
<dbReference type="HOGENOM" id="CLU_010790_2_3_1"/>
<evidence type="ECO:0008006" key="3">
    <source>
        <dbReference type="Google" id="ProtNLM"/>
    </source>
</evidence>
<evidence type="ECO:0000313" key="2">
    <source>
        <dbReference type="Proteomes" id="UP000015241"/>
    </source>
</evidence>
<organism evidence="1 2">
    <name type="scientific">Fomitopsis schrenkii</name>
    <name type="common">Brown rot fungus</name>
    <dbReference type="NCBI Taxonomy" id="2126942"/>
    <lineage>
        <taxon>Eukaryota</taxon>
        <taxon>Fungi</taxon>
        <taxon>Dikarya</taxon>
        <taxon>Basidiomycota</taxon>
        <taxon>Agaricomycotina</taxon>
        <taxon>Agaricomycetes</taxon>
        <taxon>Polyporales</taxon>
        <taxon>Fomitopsis</taxon>
    </lineage>
</organism>
<dbReference type="Proteomes" id="UP000015241">
    <property type="component" value="Unassembled WGS sequence"/>
</dbReference>